<feature type="domain" description="UvrD-like helicase ATP-binding" evidence="15">
    <location>
        <begin position="4"/>
        <end position="471"/>
    </location>
</feature>
<name>A0A5P6VRP8_PSEXY</name>
<evidence type="ECO:0000256" key="6">
    <source>
        <dbReference type="ARBA" id="ARBA00022839"/>
    </source>
</evidence>
<dbReference type="Gene3D" id="1.10.486.10">
    <property type="entry name" value="PCRA, domain 4"/>
    <property type="match status" value="1"/>
</dbReference>
<evidence type="ECO:0000256" key="7">
    <source>
        <dbReference type="ARBA" id="ARBA00022840"/>
    </source>
</evidence>
<dbReference type="GO" id="GO:0006302">
    <property type="term" value="P:double-strand break repair"/>
    <property type="evidence" value="ECO:0007669"/>
    <property type="project" value="InterPro"/>
</dbReference>
<evidence type="ECO:0000256" key="4">
    <source>
        <dbReference type="ARBA" id="ARBA00022801"/>
    </source>
</evidence>
<evidence type="ECO:0000256" key="9">
    <source>
        <dbReference type="ARBA" id="ARBA00023204"/>
    </source>
</evidence>
<dbReference type="Gene3D" id="3.40.50.300">
    <property type="entry name" value="P-loop containing nucleotide triphosphate hydrolases"/>
    <property type="match status" value="4"/>
</dbReference>
<dbReference type="PROSITE" id="PS51217">
    <property type="entry name" value="UVRD_HELICASE_CTER"/>
    <property type="match status" value="1"/>
</dbReference>
<organism evidence="17 18">
    <name type="scientific">Pseudobutyrivibrio xylanivorans</name>
    <dbReference type="NCBI Taxonomy" id="185007"/>
    <lineage>
        <taxon>Bacteria</taxon>
        <taxon>Bacillati</taxon>
        <taxon>Bacillota</taxon>
        <taxon>Clostridia</taxon>
        <taxon>Lachnospirales</taxon>
        <taxon>Lachnospiraceae</taxon>
        <taxon>Pseudobutyrivibrio</taxon>
    </lineage>
</organism>
<dbReference type="GO" id="GO:0005829">
    <property type="term" value="C:cytosol"/>
    <property type="evidence" value="ECO:0007669"/>
    <property type="project" value="TreeGrafter"/>
</dbReference>
<keyword evidence="7 14" id="KW-0067">ATP-binding</keyword>
<dbReference type="InterPro" id="IPR027417">
    <property type="entry name" value="P-loop_NTPase"/>
</dbReference>
<evidence type="ECO:0000256" key="11">
    <source>
        <dbReference type="ARBA" id="ARBA00034617"/>
    </source>
</evidence>
<evidence type="ECO:0000256" key="3">
    <source>
        <dbReference type="ARBA" id="ARBA00022763"/>
    </source>
</evidence>
<keyword evidence="4 14" id="KW-0378">Hydrolase</keyword>
<evidence type="ECO:0000256" key="14">
    <source>
        <dbReference type="PROSITE-ProRule" id="PRU00560"/>
    </source>
</evidence>
<dbReference type="GO" id="GO:0004527">
    <property type="term" value="F:exonuclease activity"/>
    <property type="evidence" value="ECO:0007669"/>
    <property type="project" value="UniProtKB-KW"/>
</dbReference>
<dbReference type="PANTHER" id="PTHR11070">
    <property type="entry name" value="UVRD / RECB / PCRA DNA HELICASE FAMILY MEMBER"/>
    <property type="match status" value="1"/>
</dbReference>
<keyword evidence="9" id="KW-0234">DNA repair</keyword>
<dbReference type="InterPro" id="IPR014016">
    <property type="entry name" value="UvrD-like_ATP-bd"/>
</dbReference>
<gene>
    <name evidence="17" type="primary">addA</name>
    <name evidence="17" type="ORF">FXF36_00735</name>
</gene>
<evidence type="ECO:0000259" key="15">
    <source>
        <dbReference type="PROSITE" id="PS51198"/>
    </source>
</evidence>
<dbReference type="EC" id="5.6.2.4" evidence="12"/>
<reference evidence="18" key="1">
    <citation type="submission" date="2019-08" db="EMBL/GenBank/DDBJ databases">
        <title>Complete Genome Sequence of the Polysaccharide-Degrading Rumen Bacterium Pseudobutyrivibrio xylanivorans MA3014.</title>
        <authorList>
            <person name="Palevich N."/>
            <person name="Maclean P.H."/>
            <person name="Kelly W.J."/>
            <person name="Leahy S.C."/>
            <person name="Rakonjac J."/>
            <person name="Attwood G.T."/>
        </authorList>
    </citation>
    <scope>NUCLEOTIDE SEQUENCE [LARGE SCALE GENOMIC DNA]</scope>
    <source>
        <strain evidence="18">MA3014</strain>
    </source>
</reference>
<dbReference type="GO" id="GO:0003677">
    <property type="term" value="F:DNA binding"/>
    <property type="evidence" value="ECO:0007669"/>
    <property type="project" value="UniProtKB-KW"/>
</dbReference>
<evidence type="ECO:0000256" key="2">
    <source>
        <dbReference type="ARBA" id="ARBA00022741"/>
    </source>
</evidence>
<dbReference type="Gene3D" id="3.90.320.10">
    <property type="match status" value="1"/>
</dbReference>
<evidence type="ECO:0000256" key="10">
    <source>
        <dbReference type="ARBA" id="ARBA00023235"/>
    </source>
</evidence>
<comment type="catalytic activity">
    <reaction evidence="11">
        <text>Couples ATP hydrolysis with the unwinding of duplex DNA by translocating in the 3'-5' direction.</text>
        <dbReference type="EC" id="5.6.2.4"/>
    </reaction>
</comment>
<dbReference type="Pfam" id="PF00580">
    <property type="entry name" value="UvrD-helicase"/>
    <property type="match status" value="1"/>
</dbReference>
<dbReference type="EMBL" id="CP043028">
    <property type="protein sequence ID" value="QFJ53501.1"/>
    <property type="molecule type" value="Genomic_DNA"/>
</dbReference>
<evidence type="ECO:0000313" key="17">
    <source>
        <dbReference type="EMBL" id="QFJ53501.1"/>
    </source>
</evidence>
<evidence type="ECO:0000256" key="5">
    <source>
        <dbReference type="ARBA" id="ARBA00022806"/>
    </source>
</evidence>
<evidence type="ECO:0000313" key="18">
    <source>
        <dbReference type="Proteomes" id="UP000327030"/>
    </source>
</evidence>
<keyword evidence="2 14" id="KW-0547">Nucleotide-binding</keyword>
<evidence type="ECO:0000256" key="1">
    <source>
        <dbReference type="ARBA" id="ARBA00022722"/>
    </source>
</evidence>
<evidence type="ECO:0000256" key="8">
    <source>
        <dbReference type="ARBA" id="ARBA00023125"/>
    </source>
</evidence>
<dbReference type="InterPro" id="IPR011335">
    <property type="entry name" value="Restrct_endonuc-II-like"/>
</dbReference>
<keyword evidence="3" id="KW-0227">DNA damage</keyword>
<keyword evidence="8" id="KW-0238">DNA-binding</keyword>
<protein>
    <recommendedName>
        <fullName evidence="12">DNA 3'-5' helicase</fullName>
        <ecNumber evidence="12">5.6.2.4</ecNumber>
    </recommendedName>
</protein>
<dbReference type="PANTHER" id="PTHR11070:SF48">
    <property type="entry name" value="ATP-DEPENDENT HELICASE_NUCLEASE SUBUNIT A"/>
    <property type="match status" value="1"/>
</dbReference>
<dbReference type="GO" id="GO:0000725">
    <property type="term" value="P:recombinational repair"/>
    <property type="evidence" value="ECO:0007669"/>
    <property type="project" value="TreeGrafter"/>
</dbReference>
<dbReference type="OrthoDB" id="9810135at2"/>
<dbReference type="InterPro" id="IPR014152">
    <property type="entry name" value="AddA"/>
</dbReference>
<dbReference type="GO" id="GO:0016887">
    <property type="term" value="F:ATP hydrolysis activity"/>
    <property type="evidence" value="ECO:0007669"/>
    <property type="project" value="RHEA"/>
</dbReference>
<dbReference type="Pfam" id="PF12705">
    <property type="entry name" value="PDDEXK_1"/>
    <property type="match status" value="1"/>
</dbReference>
<dbReference type="GO" id="GO:0005524">
    <property type="term" value="F:ATP binding"/>
    <property type="evidence" value="ECO:0007669"/>
    <property type="project" value="UniProtKB-UniRule"/>
</dbReference>
<evidence type="ECO:0000256" key="12">
    <source>
        <dbReference type="ARBA" id="ARBA00034808"/>
    </source>
</evidence>
<dbReference type="SUPFAM" id="SSF52540">
    <property type="entry name" value="P-loop containing nucleoside triphosphate hydrolases"/>
    <property type="match status" value="1"/>
</dbReference>
<sequence>MRAVGLTKEQELVRDTRHKNMLVSAAAGSGKTFVLVKRIISEILDEKNGIDVDRILVVTFTNAAAAEMKDRIRVAIDEAVAKNSSDLRIRAQATLIHGAHIRTIDSFCNWVVKNYFYEIDRDPSFRIATTGELRMLEDEVFTDLLSESLESGDEDFKLLADAYITGRKTGALKEMVTSLHDKATSFPWVDEWYDDALRIYDINTEEELASSEFIKCILERTNLIVGQLSEKLSNIVSLYDEDCGSKDKELFNNELNQMLRILEAETFKEKYQVFSNLSFSTFPRSTKDSSLSAEELEMAKDFRTNDYKPMLNDLASDFYSENLEEMLASIQFIGRQAKALIHFSKEYTNRLFAEKSKKNIFSFNDIEHMALEILRNKDSKEHERRPVAIELSNHFKEVMVDEYQDSNELQEQILTAVCSGDNYFTVGDVKQSIYAFRQASPQLFIDKLSSYPSDGSTGSIRIDLDNNFRSRGEVLNFCNEVFEPLMQEDMGGVRYDEKAALKVGDKTFKGNTLDYQSEIIIATQNPQDMAELEIDNKDTLEALVVAKRIKELMQDNFQVSTKVDDERQLRPMKYSDVVILMNAVSGHATNFINALKESGIPAYVAEEKGFFEREEIETVLSMLMVIDNPFNDIPLAAVLHSPMFKFTSNRLAQIKAGGQGESLYASLLDYSKNHQAQDINSFIRILNRYRDMAIDTPIHELLESVLEETGYGTYVSALPMGKMAAANLNKLVDEAVAFESTSYKGLSRFVAYIEGLKTYDEDLGLAKTVGENDDAVRIMTIHKSKGLEFPIVFVCGCGSSGRNNTDSFSVDRDFGIALKYKNPETRIERSTAFFNFLRIKANAYDKGELFRKYYVALTRPVDKLIITASIKPTTKLSVPDIIESYKPSSGVLDYLTKEKASTIIELIIRAIRTSKSQVPIRIVDCADLFIDDVKKEILKKDTRDRINALVTAARANKDEDNIIVNTLSYNYPNALDSKYKSKYSVSEIKHQAMEEAFEFEADAAPAFIHNEDASYVPAFIRRRDMEALEKDEGEEKSSVPAGALYGTAMHRFMECFDFAREDFANSFSEQLDYMKSVGSLSEEEQNRIRYKKLITFINSPIAKRMSDAALNGKLYKEKPFVFGSNADSLFGDEIASDEMILVQGIIDVYFEENDGIVLLDYKTDRVDEDQELVLRYEKQLQLYKSAIEKAYNVPVKEVVIYSFALDKAIPL</sequence>
<keyword evidence="10" id="KW-0413">Isomerase</keyword>
<dbReference type="GO" id="GO:0033202">
    <property type="term" value="C:DNA helicase complex"/>
    <property type="evidence" value="ECO:0007669"/>
    <property type="project" value="TreeGrafter"/>
</dbReference>
<dbReference type="AlphaFoldDB" id="A0A5P6VRP8"/>
<dbReference type="InterPro" id="IPR014017">
    <property type="entry name" value="DNA_helicase_UvrD-like_C"/>
</dbReference>
<dbReference type="InterPro" id="IPR038726">
    <property type="entry name" value="PDDEXK_AddAB-type"/>
</dbReference>
<dbReference type="Pfam" id="PF13361">
    <property type="entry name" value="UvrD_C"/>
    <property type="match status" value="1"/>
</dbReference>
<evidence type="ECO:0000256" key="13">
    <source>
        <dbReference type="ARBA" id="ARBA00048988"/>
    </source>
</evidence>
<keyword evidence="5 14" id="KW-0347">Helicase</keyword>
<accession>A0A5P6VRP8</accession>
<dbReference type="InterPro" id="IPR000212">
    <property type="entry name" value="DNA_helicase_UvrD/REP"/>
</dbReference>
<keyword evidence="1" id="KW-0540">Nuclease</keyword>
<comment type="catalytic activity">
    <reaction evidence="13">
        <text>ATP + H2O = ADP + phosphate + H(+)</text>
        <dbReference type="Rhea" id="RHEA:13065"/>
        <dbReference type="ChEBI" id="CHEBI:15377"/>
        <dbReference type="ChEBI" id="CHEBI:15378"/>
        <dbReference type="ChEBI" id="CHEBI:30616"/>
        <dbReference type="ChEBI" id="CHEBI:43474"/>
        <dbReference type="ChEBI" id="CHEBI:456216"/>
        <dbReference type="EC" id="5.6.2.4"/>
    </reaction>
</comment>
<dbReference type="GO" id="GO:0043138">
    <property type="term" value="F:3'-5' DNA helicase activity"/>
    <property type="evidence" value="ECO:0007669"/>
    <property type="project" value="UniProtKB-EC"/>
</dbReference>
<dbReference type="Proteomes" id="UP000327030">
    <property type="component" value="Chromosome 1"/>
</dbReference>
<keyword evidence="6" id="KW-0269">Exonuclease</keyword>
<dbReference type="SUPFAM" id="SSF52980">
    <property type="entry name" value="Restriction endonuclease-like"/>
    <property type="match status" value="1"/>
</dbReference>
<dbReference type="InterPro" id="IPR011604">
    <property type="entry name" value="PDDEXK-like_dom_sf"/>
</dbReference>
<proteinExistence type="predicted"/>
<evidence type="ECO:0000259" key="16">
    <source>
        <dbReference type="PROSITE" id="PS51217"/>
    </source>
</evidence>
<dbReference type="PROSITE" id="PS51198">
    <property type="entry name" value="UVRD_HELICASE_ATP_BIND"/>
    <property type="match status" value="1"/>
</dbReference>
<feature type="domain" description="UvrD-like helicase C-terminal" evidence="16">
    <location>
        <begin position="498"/>
        <end position="786"/>
    </location>
</feature>
<dbReference type="KEGG" id="pxv:FXF36_00735"/>
<dbReference type="NCBIfam" id="TIGR02785">
    <property type="entry name" value="addA_Gpos"/>
    <property type="match status" value="1"/>
</dbReference>
<feature type="binding site" evidence="14">
    <location>
        <begin position="25"/>
        <end position="32"/>
    </location>
    <ligand>
        <name>ATP</name>
        <dbReference type="ChEBI" id="CHEBI:30616"/>
    </ligand>
</feature>